<feature type="domain" description="CpXC" evidence="1">
    <location>
        <begin position="11"/>
        <end position="125"/>
    </location>
</feature>
<comment type="caution">
    <text evidence="2">The sequence shown here is derived from an EMBL/GenBank/DDBJ whole genome shotgun (WGS) entry which is preliminary data.</text>
</comment>
<dbReference type="InterPro" id="IPR025682">
    <property type="entry name" value="CpXC_dom"/>
</dbReference>
<accession>A0ABR7EFT3</accession>
<keyword evidence="3" id="KW-1185">Reference proteome</keyword>
<dbReference type="Proteomes" id="UP000606889">
    <property type="component" value="Unassembled WGS sequence"/>
</dbReference>
<proteinExistence type="predicted"/>
<dbReference type="Pfam" id="PF14353">
    <property type="entry name" value="CpXC"/>
    <property type="match status" value="1"/>
</dbReference>
<reference evidence="2 3" key="1">
    <citation type="submission" date="2020-08" db="EMBL/GenBank/DDBJ databases">
        <title>Genome public.</title>
        <authorList>
            <person name="Liu C."/>
            <person name="Sun Q."/>
        </authorList>
    </citation>
    <scope>NUCLEOTIDE SEQUENCE [LARGE SCALE GENOMIC DNA]</scope>
    <source>
        <strain evidence="2 3">NSJ-35</strain>
    </source>
</reference>
<name>A0ABR7EFT3_9FIRM</name>
<gene>
    <name evidence="2" type="ORF">H8S18_09235</name>
</gene>
<evidence type="ECO:0000313" key="2">
    <source>
        <dbReference type="EMBL" id="MBC5648518.1"/>
    </source>
</evidence>
<dbReference type="RefSeq" id="WP_186858018.1">
    <property type="nucleotide sequence ID" value="NZ_JACOON010000004.1"/>
</dbReference>
<protein>
    <submittedName>
        <fullName evidence="2">CpXC domain-containing protein</fullName>
    </submittedName>
</protein>
<dbReference type="EMBL" id="JACOON010000004">
    <property type="protein sequence ID" value="MBC5648518.1"/>
    <property type="molecule type" value="Genomic_DNA"/>
</dbReference>
<evidence type="ECO:0000259" key="1">
    <source>
        <dbReference type="Pfam" id="PF14353"/>
    </source>
</evidence>
<evidence type="ECO:0000313" key="3">
    <source>
        <dbReference type="Proteomes" id="UP000606889"/>
    </source>
</evidence>
<sequence length="209" mass="24161">MSKPVSGTLICPQCGKEQDITVWQSINVSLQKGAKQQILDGNFFTHTCECGNRIPLVYPCLYHDMEKKNMIWLVPEGTGYALGDINKTTFIPSYIYRVVKNSFELIQKIRIFEYGWDDRVLEILKLMIETDYQKRFPEKKIQEVCFNCTGKNPELLILDENGTVMGSKIQEQSYLNVKTQYLEAIMRKSGRGYLQIDRDWALALLGENQ</sequence>
<organism evidence="2 3">
    <name type="scientific">Christensenella tenuis</name>
    <dbReference type="NCBI Taxonomy" id="2763033"/>
    <lineage>
        <taxon>Bacteria</taxon>
        <taxon>Bacillati</taxon>
        <taxon>Bacillota</taxon>
        <taxon>Clostridia</taxon>
        <taxon>Christensenellales</taxon>
        <taxon>Christensenellaceae</taxon>
        <taxon>Christensenella</taxon>
    </lineage>
</organism>